<proteinExistence type="predicted"/>
<feature type="non-terminal residue" evidence="1">
    <location>
        <position position="1"/>
    </location>
</feature>
<reference evidence="1 2" key="1">
    <citation type="submission" date="2024-02" db="EMBL/GenBank/DDBJ databases">
        <title>A draft genome for the cacao thread blight pathogen Marasmius crinis-equi.</title>
        <authorList>
            <person name="Cohen S.P."/>
            <person name="Baruah I.K."/>
            <person name="Amoako-Attah I."/>
            <person name="Bukari Y."/>
            <person name="Meinhardt L.W."/>
            <person name="Bailey B.A."/>
        </authorList>
    </citation>
    <scope>NUCLEOTIDE SEQUENCE [LARGE SCALE GENOMIC DNA]</scope>
    <source>
        <strain evidence="1 2">GH-76</strain>
    </source>
</reference>
<comment type="caution">
    <text evidence="1">The sequence shown here is derived from an EMBL/GenBank/DDBJ whole genome shotgun (WGS) entry which is preliminary data.</text>
</comment>
<sequence length="145" mass="16221">TGETLNIAVYLNKGLMASVYFLTTKDEPKPGLRWSDVEVYVKQHDYHLVGKREDDDEPEAMEFLKLMWDIEKVIPKLYENKRDLVEEILREASSFSLALQKMPSTEICSASLVASKGVDIAAVLPASLKPASSNPKSSSFTTRNP</sequence>
<dbReference type="Proteomes" id="UP001465976">
    <property type="component" value="Unassembled WGS sequence"/>
</dbReference>
<organism evidence="1 2">
    <name type="scientific">Marasmius crinis-equi</name>
    <dbReference type="NCBI Taxonomy" id="585013"/>
    <lineage>
        <taxon>Eukaryota</taxon>
        <taxon>Fungi</taxon>
        <taxon>Dikarya</taxon>
        <taxon>Basidiomycota</taxon>
        <taxon>Agaricomycotina</taxon>
        <taxon>Agaricomycetes</taxon>
        <taxon>Agaricomycetidae</taxon>
        <taxon>Agaricales</taxon>
        <taxon>Marasmiineae</taxon>
        <taxon>Marasmiaceae</taxon>
        <taxon>Marasmius</taxon>
    </lineage>
</organism>
<keyword evidence="2" id="KW-1185">Reference proteome</keyword>
<gene>
    <name evidence="1" type="ORF">V5O48_019613</name>
</gene>
<evidence type="ECO:0000313" key="2">
    <source>
        <dbReference type="Proteomes" id="UP001465976"/>
    </source>
</evidence>
<name>A0ABR3EHW9_9AGAR</name>
<protein>
    <submittedName>
        <fullName evidence="1">Uncharacterized protein</fullName>
    </submittedName>
</protein>
<evidence type="ECO:0000313" key="1">
    <source>
        <dbReference type="EMBL" id="KAL0562474.1"/>
    </source>
</evidence>
<dbReference type="EMBL" id="JBAHYK010005611">
    <property type="protein sequence ID" value="KAL0562474.1"/>
    <property type="molecule type" value="Genomic_DNA"/>
</dbReference>
<feature type="non-terminal residue" evidence="1">
    <location>
        <position position="145"/>
    </location>
</feature>
<accession>A0ABR3EHW9</accession>